<dbReference type="PANTHER" id="PTHR31571:SF1">
    <property type="entry name" value="ALTERED INHERITANCE OF MITOCHONDRIA PROTEIN 6"/>
    <property type="match status" value="1"/>
</dbReference>
<evidence type="ECO:0000256" key="2">
    <source>
        <dbReference type="ARBA" id="ARBA00014286"/>
    </source>
</evidence>
<dbReference type="InterPro" id="IPR051236">
    <property type="entry name" value="HAT_RTT109-like"/>
</dbReference>
<accession>A0A8H4H2G8</accession>
<reference evidence="3" key="1">
    <citation type="journal article" date="2020" name="bioRxiv">
        <title>Genomic and phenotypic heterogeneity of clinical isolates of the human pathogens Aspergillus fumigatus, Aspergillus lentulus and Aspergillus fumigatiaffinis.</title>
        <authorList>
            <person name="dos Santos R.A.C."/>
            <person name="Steenwyk J.L."/>
            <person name="Rivero-Menendez O."/>
            <person name="Mead M.E."/>
            <person name="Silva L.P."/>
            <person name="Bastos R.W."/>
            <person name="Alastruey-Izquierdo A."/>
            <person name="Goldman G.H."/>
            <person name="Rokas A."/>
        </authorList>
    </citation>
    <scope>NUCLEOTIDE SEQUENCE</scope>
    <source>
        <strain evidence="3">CNM-CM6805</strain>
    </source>
</reference>
<name>A0A8H4H2G8_9EURO</name>
<keyword evidence="4" id="KW-1185">Reference proteome</keyword>
<dbReference type="GO" id="GO:0006629">
    <property type="term" value="P:lipid metabolic process"/>
    <property type="evidence" value="ECO:0007669"/>
    <property type="project" value="InterPro"/>
</dbReference>
<gene>
    <name evidence="3" type="ORF">CNMCM6805_008661</name>
</gene>
<dbReference type="Proteomes" id="UP000653565">
    <property type="component" value="Unassembled WGS sequence"/>
</dbReference>
<dbReference type="SUPFAM" id="SSF51695">
    <property type="entry name" value="PLC-like phosphodiesterases"/>
    <property type="match status" value="1"/>
</dbReference>
<evidence type="ECO:0000313" key="4">
    <source>
        <dbReference type="Proteomes" id="UP000653565"/>
    </source>
</evidence>
<dbReference type="GO" id="GO:0008081">
    <property type="term" value="F:phosphoric diester hydrolase activity"/>
    <property type="evidence" value="ECO:0007669"/>
    <property type="project" value="InterPro"/>
</dbReference>
<dbReference type="InterPro" id="IPR017946">
    <property type="entry name" value="PLC-like_Pdiesterase_TIM-brl"/>
</dbReference>
<dbReference type="EMBL" id="JAAAPX010000069">
    <property type="protein sequence ID" value="KAF4234429.1"/>
    <property type="molecule type" value="Genomic_DNA"/>
</dbReference>
<dbReference type="AlphaFoldDB" id="A0A8H4H2G8"/>
<dbReference type="Gene3D" id="3.20.20.190">
    <property type="entry name" value="Phosphatidylinositol (PI) phosphodiesterase"/>
    <property type="match status" value="1"/>
</dbReference>
<reference evidence="3" key="2">
    <citation type="submission" date="2020-04" db="EMBL/GenBank/DDBJ databases">
        <authorList>
            <person name="Santos R.A.C."/>
            <person name="Steenwyk J.L."/>
            <person name="Rivero-Menendez O."/>
            <person name="Mead M.E."/>
            <person name="Silva L.P."/>
            <person name="Bastos R.W."/>
            <person name="Alastruey-Izquierdo A."/>
            <person name="Goldman G.H."/>
            <person name="Rokas A."/>
        </authorList>
    </citation>
    <scope>NUCLEOTIDE SEQUENCE</scope>
    <source>
        <strain evidence="3">CNM-CM6805</strain>
    </source>
</reference>
<comment type="caution">
    <text evidence="3">The sequence shown here is derived from an EMBL/GenBank/DDBJ whole genome shotgun (WGS) entry which is preliminary data.</text>
</comment>
<dbReference type="OrthoDB" id="4153866at2759"/>
<evidence type="ECO:0000256" key="1">
    <source>
        <dbReference type="ARBA" id="ARBA00008858"/>
    </source>
</evidence>
<organism evidence="3 4">
    <name type="scientific">Aspergillus fumigatiaffinis</name>
    <dbReference type="NCBI Taxonomy" id="340414"/>
    <lineage>
        <taxon>Eukaryota</taxon>
        <taxon>Fungi</taxon>
        <taxon>Dikarya</taxon>
        <taxon>Ascomycota</taxon>
        <taxon>Pezizomycotina</taxon>
        <taxon>Eurotiomycetes</taxon>
        <taxon>Eurotiomycetidae</taxon>
        <taxon>Eurotiales</taxon>
        <taxon>Aspergillaceae</taxon>
        <taxon>Aspergillus</taxon>
        <taxon>Aspergillus subgen. Fumigati</taxon>
    </lineage>
</organism>
<dbReference type="PANTHER" id="PTHR31571">
    <property type="entry name" value="ALTERED INHERITANCE OF MITOCHONDRIA PROTEIN 6"/>
    <property type="match status" value="1"/>
</dbReference>
<proteinExistence type="inferred from homology"/>
<protein>
    <recommendedName>
        <fullName evidence="2">Altered inheritance of mitochondria protein 6</fullName>
    </recommendedName>
</protein>
<comment type="similarity">
    <text evidence="1">Belongs to the AIM6 family.</text>
</comment>
<evidence type="ECO:0000313" key="3">
    <source>
        <dbReference type="EMBL" id="KAF4234429.1"/>
    </source>
</evidence>
<sequence>MSGNGIPRGMRKTSTAPYLVHPQRHGICKTLSSNVLILYFLTPLLDILQATQTECRHRSIHPQSQKTTSHDYPLNSKHTTPLQLHPTASTSPLGLIASNVLPPLHLYATLKGKFQVWDDLLANPPRETFRAPTLDLGCGRGMVLLKTAQIKKQLTSSESPVHPAYGIDLFVKGDQNGNSPLATYSNAAALGACEQTGLHTGKFCGVAVLRWGVFAIGEAARVLLSGGYLVMVDMAGYAGEYADTVKEMGWTDVSREFGGMRIIGFLKVISLVWTGLVHFFPDDLDVRLDAWVFPGGRPSIFSHWTTHGVTPVQCHSHNDYWRTVPLFSAIKAGCIGVEADVWLSGDDLLVGHNRFTLHHAATLRSLYLDPLLDLLERHNTRSSRLQPDRNEDLAGVFAHDPSQTLVLLIDFKTDGNDTWTYLVEQLAPLREAGYLTHFDGTEMVQRLVTVVVSGDAPFHLIAANSSYRDIFLDAPLDKLDQSIETPQETVSAAAAGYNYTNSYYAPVDFRRTIGPLSRNRFSQDQLARVRKQVAAAHDRGLKVRYWGTPTWPRGLRNHVWHVLVREGVDYINVDDLAEGTMQDWRKHRSWWL</sequence>